<dbReference type="Proteomes" id="UP000655044">
    <property type="component" value="Unassembled WGS sequence"/>
</dbReference>
<evidence type="ECO:0000313" key="2">
    <source>
        <dbReference type="Proteomes" id="UP000655044"/>
    </source>
</evidence>
<gene>
    <name evidence="1" type="ORF">Pro02_49010</name>
</gene>
<accession>A0A8J3WEQ4</accession>
<comment type="caution">
    <text evidence="1">The sequence shown here is derived from an EMBL/GenBank/DDBJ whole genome shotgun (WGS) entry which is preliminary data.</text>
</comment>
<protein>
    <submittedName>
        <fullName evidence="1">Uncharacterized protein</fullName>
    </submittedName>
</protein>
<name>A0A8J3WEQ4_PLARO</name>
<keyword evidence="2" id="KW-1185">Reference proteome</keyword>
<dbReference type="EMBL" id="BOOI01000046">
    <property type="protein sequence ID" value="GIH86493.1"/>
    <property type="molecule type" value="Genomic_DNA"/>
</dbReference>
<dbReference type="RefSeq" id="WP_189243063.1">
    <property type="nucleotide sequence ID" value="NZ_BMQP01000026.1"/>
</dbReference>
<proteinExistence type="predicted"/>
<organism evidence="1 2">
    <name type="scientific">Planobispora rosea</name>
    <dbReference type="NCBI Taxonomy" id="35762"/>
    <lineage>
        <taxon>Bacteria</taxon>
        <taxon>Bacillati</taxon>
        <taxon>Actinomycetota</taxon>
        <taxon>Actinomycetes</taxon>
        <taxon>Streptosporangiales</taxon>
        <taxon>Streptosporangiaceae</taxon>
        <taxon>Planobispora</taxon>
    </lineage>
</organism>
<reference evidence="1" key="1">
    <citation type="submission" date="2021-01" db="EMBL/GenBank/DDBJ databases">
        <title>Whole genome shotgun sequence of Planobispora rosea NBRC 15558.</title>
        <authorList>
            <person name="Komaki H."/>
            <person name="Tamura T."/>
        </authorList>
    </citation>
    <scope>NUCLEOTIDE SEQUENCE</scope>
    <source>
        <strain evidence="1">NBRC 15558</strain>
    </source>
</reference>
<dbReference type="AlphaFoldDB" id="A0A8J3WEQ4"/>
<sequence>MEPALLHLSLLGLIPLAIVELSGASTEQRQTVAAAAADAIASRADQMLFPAPKAKPSGVLAHLARGLAAAAYQPGGITALGLHVCLYAHPYCPVAPGERARCCTCEPGRCALGTDRSCLTTCRWCAHGCATDGSCCRPPSLWGRITVVGE</sequence>
<evidence type="ECO:0000313" key="1">
    <source>
        <dbReference type="EMBL" id="GIH86493.1"/>
    </source>
</evidence>